<dbReference type="InterPro" id="IPR046852">
    <property type="entry name" value="Neurobeachin_a-sol"/>
</dbReference>
<organism evidence="3 4">
    <name type="scientific">Vicia faba</name>
    <name type="common">Broad bean</name>
    <name type="synonym">Faba vulgaris</name>
    <dbReference type="NCBI Taxonomy" id="3906"/>
    <lineage>
        <taxon>Eukaryota</taxon>
        <taxon>Viridiplantae</taxon>
        <taxon>Streptophyta</taxon>
        <taxon>Embryophyta</taxon>
        <taxon>Tracheophyta</taxon>
        <taxon>Spermatophyta</taxon>
        <taxon>Magnoliopsida</taxon>
        <taxon>eudicotyledons</taxon>
        <taxon>Gunneridae</taxon>
        <taxon>Pentapetalae</taxon>
        <taxon>rosids</taxon>
        <taxon>fabids</taxon>
        <taxon>Fabales</taxon>
        <taxon>Fabaceae</taxon>
        <taxon>Papilionoideae</taxon>
        <taxon>50 kb inversion clade</taxon>
        <taxon>NPAAA clade</taxon>
        <taxon>Hologalegina</taxon>
        <taxon>IRL clade</taxon>
        <taxon>Fabeae</taxon>
        <taxon>Vicia</taxon>
    </lineage>
</organism>
<gene>
    <name evidence="3" type="ORF">VFH_II160280</name>
</gene>
<dbReference type="PANTHER" id="PTHR13743:SF112">
    <property type="entry name" value="BEACH DOMAIN-CONTAINING PROTEIN"/>
    <property type="match status" value="1"/>
</dbReference>
<dbReference type="Gene3D" id="1.25.10.10">
    <property type="entry name" value="Leucine-rich Repeat Variant"/>
    <property type="match status" value="1"/>
</dbReference>
<evidence type="ECO:0000313" key="4">
    <source>
        <dbReference type="Proteomes" id="UP001157006"/>
    </source>
</evidence>
<sequence length="1111" mass="123658">MNIVKGVADLIRRTSTGQSGESSGHAHKFSPPGPKFRFSDAGDEAMVNTLWERYQQVDDKVEKKRLLHVFIKQFVVVYKDWEPVNSGILLESVSLENFSSTDDAVIGCSAGHPVEVIRVLVDEVTLLSSLVTELSTGTLLLPTELSGAATKSYITSEGFLILDALKIIARSLYNCRVFGYYGGIQKLTALMKGAVVQLKTISGALSADESLPDFAMEKINLLQQILIYVVSIFYVFIDLGSNIDKMDELFCGLVGLISRVDTAISSSNNSKLLSTEARLHWRQKAVVSVMEAGGLNWLVELLRLCRRFSLKELLMDDSLQYLSLKILSLALSANPRGQNHFKSIGGLEVLLDGLGFPSNYATTYSKFVLTNGFRDDKPLQKIFQLHILALEVLREAVFGNMNNLQFLCENGRVHKFANSFCSPAFVLQDLRHGGDIAEQQAVSVPGDIHEKENYMKSDPATASAGLPPNASFSHFWNDYVLTLSRSLCSFLIIPGVSKSLNIQLSSGRLAFPVSSSYCELSIKWFMRVLFTIFPCIKACSNQNELPSYLRVFVTVLQNKVLSAFRSLLSTSPVSLEIFREEGLWDLIFSENFFYFESASKETAGQIFAYNKKSELLTASSSTIDTPEVHGVNSLQLEIISFLEFAATSNGNTHNMTELSALLDALDHSACNSEIAGLLVRSLVHILQLSPEKTITSCKTLNAVSRVLQVACVQALECKRSGSMNPSSVNSGLEFSESVPDQQKCNSPETVLNWFGCMKMCMEFFTKFSASSEDTKSFILQSLASIDCLFDLFWIEGLRDDVLGHILDLMKIMPFSEEDKKAKLQLCSKYLEMFTQIKEREKFFVDLSIDMLAGMRDMLLANQAYYQALFRDGECFLHVVSLLNSDLDKENGERLVLNVLQTLTRLLANNDTSKAAFRALAGKGYQTLQSLLLDFCQWHSSESLLDALLDMLVDGKFDIKISPIIKNEDVIILYLIVLQKNSESLQHHGLDVFQHLLRDSISNRASCVRAGMLDFLLNWFCQEDNDSVIFQIAQLIQAIGGHSISGKDIRKIFALLRSEKVGMRRQYCSVLLTSLLSMLHEKGPTAFFDLDGLDSVSPEAIINSSITPDSSM</sequence>
<proteinExistence type="predicted"/>
<dbReference type="Proteomes" id="UP001157006">
    <property type="component" value="Chromosome 2"/>
</dbReference>
<reference evidence="3 4" key="1">
    <citation type="submission" date="2023-01" db="EMBL/GenBank/DDBJ databases">
        <authorList>
            <person name="Kreplak J."/>
        </authorList>
    </citation>
    <scope>NUCLEOTIDE SEQUENCE [LARGE SCALE GENOMIC DNA]</scope>
</reference>
<evidence type="ECO:0000313" key="3">
    <source>
        <dbReference type="EMBL" id="CAI8599127.1"/>
    </source>
</evidence>
<dbReference type="SUPFAM" id="SSF48371">
    <property type="entry name" value="ARM repeat"/>
    <property type="match status" value="1"/>
</dbReference>
<dbReference type="InterPro" id="IPR016024">
    <property type="entry name" value="ARM-type_fold"/>
</dbReference>
<feature type="domain" description="Neurobeachin alpha-solenoid region" evidence="2">
    <location>
        <begin position="654"/>
        <end position="1078"/>
    </location>
</feature>
<keyword evidence="4" id="KW-1185">Reference proteome</keyword>
<dbReference type="PANTHER" id="PTHR13743">
    <property type="entry name" value="BEIGE/BEACH-RELATED"/>
    <property type="match status" value="1"/>
</dbReference>
<dbReference type="Pfam" id="PF20425">
    <property type="entry name" value="Neurobeachin"/>
    <property type="match status" value="1"/>
</dbReference>
<protein>
    <recommendedName>
        <fullName evidence="2">Neurobeachin alpha-solenoid region domain-containing protein</fullName>
    </recommendedName>
</protein>
<dbReference type="AlphaFoldDB" id="A0AAV0ZQG9"/>
<name>A0AAV0ZQG9_VICFA</name>
<dbReference type="EMBL" id="OX451737">
    <property type="protein sequence ID" value="CAI8599127.1"/>
    <property type="molecule type" value="Genomic_DNA"/>
</dbReference>
<dbReference type="InterPro" id="IPR050865">
    <property type="entry name" value="BEACH_Domain"/>
</dbReference>
<dbReference type="InterPro" id="IPR011989">
    <property type="entry name" value="ARM-like"/>
</dbReference>
<accession>A0AAV0ZQG9</accession>
<evidence type="ECO:0000256" key="1">
    <source>
        <dbReference type="SAM" id="MobiDB-lite"/>
    </source>
</evidence>
<evidence type="ECO:0000259" key="2">
    <source>
        <dbReference type="Pfam" id="PF20425"/>
    </source>
</evidence>
<feature type="region of interest" description="Disordered" evidence="1">
    <location>
        <begin position="14"/>
        <end position="34"/>
    </location>
</feature>